<comment type="subcellular location">
    <subcellularLocation>
        <location evidence="1">Cytoplasm</location>
    </subcellularLocation>
</comment>
<feature type="region of interest" description="Disordered" evidence="8">
    <location>
        <begin position="282"/>
        <end position="303"/>
    </location>
</feature>
<dbReference type="Gene3D" id="2.30.29.30">
    <property type="entry name" value="Pleckstrin-homology domain (PH domain)/Phosphotyrosine-binding domain (PTB)"/>
    <property type="match status" value="1"/>
</dbReference>
<dbReference type="GO" id="GO:0031087">
    <property type="term" value="P:deadenylation-independent decapping of nuclear-transcribed mRNA"/>
    <property type="evidence" value="ECO:0007669"/>
    <property type="project" value="TreeGrafter"/>
</dbReference>
<evidence type="ECO:0000256" key="2">
    <source>
        <dbReference type="ARBA" id="ARBA00008060"/>
    </source>
</evidence>
<dbReference type="Gene3D" id="1.20.5.170">
    <property type="match status" value="1"/>
</dbReference>
<keyword evidence="6" id="KW-0227">DNA damage</keyword>
<dbReference type="GO" id="GO:0006281">
    <property type="term" value="P:DNA repair"/>
    <property type="evidence" value="ECO:0007669"/>
    <property type="project" value="UniProtKB-KW"/>
</dbReference>
<dbReference type="GeneID" id="87883464"/>
<evidence type="ECO:0000256" key="1">
    <source>
        <dbReference type="ARBA" id="ARBA00004496"/>
    </source>
</evidence>
<dbReference type="PANTHER" id="PTHR16290:SF0">
    <property type="entry name" value="DECAPPING PROTEIN 1, ISOFORM A"/>
    <property type="match status" value="1"/>
</dbReference>
<comment type="similarity">
    <text evidence="3">Belongs to the DCP1 family.</text>
</comment>
<name>A0AAJ0GY96_9PEZI</name>
<dbReference type="GO" id="GO:0008047">
    <property type="term" value="F:enzyme activator activity"/>
    <property type="evidence" value="ECO:0007669"/>
    <property type="project" value="InterPro"/>
</dbReference>
<keyword evidence="5" id="KW-0507">mRNA processing</keyword>
<evidence type="ECO:0000313" key="10">
    <source>
        <dbReference type="Proteomes" id="UP001273166"/>
    </source>
</evidence>
<dbReference type="GO" id="GO:0006397">
    <property type="term" value="P:mRNA processing"/>
    <property type="evidence" value="ECO:0007669"/>
    <property type="project" value="UniProtKB-KW"/>
</dbReference>
<evidence type="ECO:0000256" key="6">
    <source>
        <dbReference type="ARBA" id="ARBA00022763"/>
    </source>
</evidence>
<dbReference type="CDD" id="cd13182">
    <property type="entry name" value="EVH1-like_Dcp1"/>
    <property type="match status" value="1"/>
</dbReference>
<keyword evidence="7" id="KW-0234">DNA repair</keyword>
<dbReference type="PANTHER" id="PTHR16290">
    <property type="entry name" value="TRANSCRIPTION FACTOR SMIF DECAPPING ENZYME DCP1"/>
    <property type="match status" value="1"/>
</dbReference>
<proteinExistence type="inferred from homology"/>
<gene>
    <name evidence="9" type="ORF">B0T15DRAFT_392495</name>
</gene>
<dbReference type="Pfam" id="PF06058">
    <property type="entry name" value="DCP1"/>
    <property type="match status" value="1"/>
</dbReference>
<evidence type="ECO:0000256" key="5">
    <source>
        <dbReference type="ARBA" id="ARBA00022664"/>
    </source>
</evidence>
<keyword evidence="10" id="KW-1185">Reference proteome</keyword>
<dbReference type="InterPro" id="IPR011993">
    <property type="entry name" value="PH-like_dom_sf"/>
</dbReference>
<comment type="caution">
    <text evidence="9">The sequence shown here is derived from an EMBL/GenBank/DDBJ whole genome shotgun (WGS) entry which is preliminary data.</text>
</comment>
<protein>
    <submittedName>
        <fullName evidence="9">Uncharacterized protein</fullName>
    </submittedName>
</protein>
<dbReference type="GO" id="GO:0000932">
    <property type="term" value="C:P-body"/>
    <property type="evidence" value="ECO:0007669"/>
    <property type="project" value="TreeGrafter"/>
</dbReference>
<dbReference type="Pfam" id="PF07061">
    <property type="entry name" value="Swi5"/>
    <property type="match status" value="1"/>
</dbReference>
<reference evidence="9" key="2">
    <citation type="submission" date="2023-06" db="EMBL/GenBank/DDBJ databases">
        <authorList>
            <consortium name="Lawrence Berkeley National Laboratory"/>
            <person name="Mondo S.J."/>
            <person name="Hensen N."/>
            <person name="Bonometti L."/>
            <person name="Westerberg I."/>
            <person name="Brannstrom I.O."/>
            <person name="Guillou S."/>
            <person name="Cros-Aarteil S."/>
            <person name="Calhoun S."/>
            <person name="Haridas S."/>
            <person name="Kuo A."/>
            <person name="Pangilinan J."/>
            <person name="Riley R."/>
            <person name="Labutti K."/>
            <person name="Andreopoulos B."/>
            <person name="Lipzen A."/>
            <person name="Chen C."/>
            <person name="Yanf M."/>
            <person name="Daum C."/>
            <person name="Ng V."/>
            <person name="Clum A."/>
            <person name="Steindorff A."/>
            <person name="Ohm R."/>
            <person name="Martin F."/>
            <person name="Silar P."/>
            <person name="Natvig D."/>
            <person name="Lalanne C."/>
            <person name="Gautier V."/>
            <person name="Ament-Velasquez S.L."/>
            <person name="Kruys A."/>
            <person name="Hutchinson M.I."/>
            <person name="Powell A.J."/>
            <person name="Barry K."/>
            <person name="Miller A.N."/>
            <person name="Grigoriev I.V."/>
            <person name="Debuchy R."/>
            <person name="Gladieux P."/>
            <person name="Thoren M.H."/>
            <person name="Johannesson H."/>
        </authorList>
    </citation>
    <scope>NUCLEOTIDE SEQUENCE</scope>
    <source>
        <strain evidence="9">CBS 333.67</strain>
    </source>
</reference>
<evidence type="ECO:0000256" key="8">
    <source>
        <dbReference type="SAM" id="MobiDB-lite"/>
    </source>
</evidence>
<comment type="similarity">
    <text evidence="2">Belongs to the SWI5/SAE3 family.</text>
</comment>
<reference evidence="9" key="1">
    <citation type="journal article" date="2023" name="Mol. Phylogenet. Evol.">
        <title>Genome-scale phylogeny and comparative genomics of the fungal order Sordariales.</title>
        <authorList>
            <person name="Hensen N."/>
            <person name="Bonometti L."/>
            <person name="Westerberg I."/>
            <person name="Brannstrom I.O."/>
            <person name="Guillou S."/>
            <person name="Cros-Aarteil S."/>
            <person name="Calhoun S."/>
            <person name="Haridas S."/>
            <person name="Kuo A."/>
            <person name="Mondo S."/>
            <person name="Pangilinan J."/>
            <person name="Riley R."/>
            <person name="LaButti K."/>
            <person name="Andreopoulos B."/>
            <person name="Lipzen A."/>
            <person name="Chen C."/>
            <person name="Yan M."/>
            <person name="Daum C."/>
            <person name="Ng V."/>
            <person name="Clum A."/>
            <person name="Steindorff A."/>
            <person name="Ohm R.A."/>
            <person name="Martin F."/>
            <person name="Silar P."/>
            <person name="Natvig D.O."/>
            <person name="Lalanne C."/>
            <person name="Gautier V."/>
            <person name="Ament-Velasquez S.L."/>
            <person name="Kruys A."/>
            <person name="Hutchinson M.I."/>
            <person name="Powell A.J."/>
            <person name="Barry K."/>
            <person name="Miller A.N."/>
            <person name="Grigoriev I.V."/>
            <person name="Debuchy R."/>
            <person name="Gladieux P."/>
            <person name="Hiltunen Thoren M."/>
            <person name="Johannesson H."/>
        </authorList>
    </citation>
    <scope>NUCLEOTIDE SEQUENCE</scope>
    <source>
        <strain evidence="9">CBS 333.67</strain>
    </source>
</reference>
<dbReference type="InterPro" id="IPR010334">
    <property type="entry name" value="Dcp1"/>
</dbReference>
<sequence>MSRPTPRKARHRHHASNSGPRQVNASDYESDTAQYMENREQMAAAPNPEPARDNTELSLRVLRRYQPSIRSILAIAANAVSYTFLEATQGWEKHGIEGTMFVCEQEPIVTPTGQELPRVCVFVLNRRSMDNLVLDLLRVTDFEVVEELMVFRFEDDAGTNNSQGAEDGSAGKKIIGLWIHADESNTREVHASLILNAWQQGRQAFDAYIQAATAGISGGFGPGAESSAAAASRLDGTHPATRQLKSSLCAVRGAPNKPARSLVVTRACLTLNSTSVPTVLPSRSPHCATNIESSSTPRTGEGDDVIHTAVQTQLSLLSSFKQWLARTIESDGDLKALASRLQSRLEDYQRWLCEVERTPSGLVLEDAQPWYIEARVQLGSDNETIIVVAGPGSEESIEIAAEGRKQAEDFLRHGRLGELMTICRAFSKAQDTMSALLRSRREMKQEEAQLSQPAEATVNTYIRRLQEYNDMKDIGQQLMGLVAENRGVPVRTLYETGEYGVNFPR</sequence>
<evidence type="ECO:0000256" key="3">
    <source>
        <dbReference type="ARBA" id="ARBA00008778"/>
    </source>
</evidence>
<dbReference type="SUPFAM" id="SSF50729">
    <property type="entry name" value="PH domain-like"/>
    <property type="match status" value="1"/>
</dbReference>
<dbReference type="Proteomes" id="UP001273166">
    <property type="component" value="Unassembled WGS sequence"/>
</dbReference>
<dbReference type="GO" id="GO:0000290">
    <property type="term" value="P:deadenylation-dependent decapping of nuclear-transcribed mRNA"/>
    <property type="evidence" value="ECO:0007669"/>
    <property type="project" value="InterPro"/>
</dbReference>
<accession>A0AAJ0GY96</accession>
<dbReference type="InterPro" id="IPR010760">
    <property type="entry name" value="DNA-repair_Swi5"/>
</dbReference>
<keyword evidence="4" id="KW-0963">Cytoplasm</keyword>
<evidence type="ECO:0000256" key="7">
    <source>
        <dbReference type="ARBA" id="ARBA00023204"/>
    </source>
</evidence>
<dbReference type="AlphaFoldDB" id="A0AAJ0GY96"/>
<dbReference type="GO" id="GO:0003729">
    <property type="term" value="F:mRNA binding"/>
    <property type="evidence" value="ECO:0007669"/>
    <property type="project" value="TreeGrafter"/>
</dbReference>
<feature type="compositionally biased region" description="Basic residues" evidence="8">
    <location>
        <begin position="1"/>
        <end position="15"/>
    </location>
</feature>
<evidence type="ECO:0000256" key="4">
    <source>
        <dbReference type="ARBA" id="ARBA00022490"/>
    </source>
</evidence>
<evidence type="ECO:0000313" key="9">
    <source>
        <dbReference type="EMBL" id="KAK3308378.1"/>
    </source>
</evidence>
<feature type="compositionally biased region" description="Polar residues" evidence="8">
    <location>
        <begin position="16"/>
        <end position="35"/>
    </location>
</feature>
<organism evidence="9 10">
    <name type="scientific">Chaetomium strumarium</name>
    <dbReference type="NCBI Taxonomy" id="1170767"/>
    <lineage>
        <taxon>Eukaryota</taxon>
        <taxon>Fungi</taxon>
        <taxon>Dikarya</taxon>
        <taxon>Ascomycota</taxon>
        <taxon>Pezizomycotina</taxon>
        <taxon>Sordariomycetes</taxon>
        <taxon>Sordariomycetidae</taxon>
        <taxon>Sordariales</taxon>
        <taxon>Chaetomiaceae</taxon>
        <taxon>Chaetomium</taxon>
    </lineage>
</organism>
<dbReference type="EMBL" id="JAUDZG010000002">
    <property type="protein sequence ID" value="KAK3308378.1"/>
    <property type="molecule type" value="Genomic_DNA"/>
</dbReference>
<feature type="region of interest" description="Disordered" evidence="8">
    <location>
        <begin position="1"/>
        <end position="52"/>
    </location>
</feature>
<dbReference type="RefSeq" id="XP_062724158.1">
    <property type="nucleotide sequence ID" value="XM_062864635.1"/>
</dbReference>